<feature type="compositionally biased region" description="Basic and acidic residues" evidence="1">
    <location>
        <begin position="444"/>
        <end position="455"/>
    </location>
</feature>
<dbReference type="InterPro" id="IPR036875">
    <property type="entry name" value="Znf_CCHC_sf"/>
</dbReference>
<comment type="caution">
    <text evidence="2">The sequence shown here is derived from an EMBL/GenBank/DDBJ whole genome shotgun (WGS) entry which is preliminary data.</text>
</comment>
<organism evidence="2 3">
    <name type="scientific">Lolium multiflorum</name>
    <name type="common">Italian ryegrass</name>
    <name type="synonym">Lolium perenne subsp. multiflorum</name>
    <dbReference type="NCBI Taxonomy" id="4521"/>
    <lineage>
        <taxon>Eukaryota</taxon>
        <taxon>Viridiplantae</taxon>
        <taxon>Streptophyta</taxon>
        <taxon>Embryophyta</taxon>
        <taxon>Tracheophyta</taxon>
        <taxon>Spermatophyta</taxon>
        <taxon>Magnoliopsida</taxon>
        <taxon>Liliopsida</taxon>
        <taxon>Poales</taxon>
        <taxon>Poaceae</taxon>
        <taxon>BOP clade</taxon>
        <taxon>Pooideae</taxon>
        <taxon>Poodae</taxon>
        <taxon>Poeae</taxon>
        <taxon>Poeae Chloroplast Group 2 (Poeae type)</taxon>
        <taxon>Loliodinae</taxon>
        <taxon>Loliinae</taxon>
        <taxon>Lolium</taxon>
    </lineage>
</organism>
<reference evidence="2" key="1">
    <citation type="submission" date="2023-07" db="EMBL/GenBank/DDBJ databases">
        <title>A chromosome-level genome assembly of Lolium multiflorum.</title>
        <authorList>
            <person name="Chen Y."/>
            <person name="Copetti D."/>
            <person name="Kolliker R."/>
            <person name="Studer B."/>
        </authorList>
    </citation>
    <scope>NUCLEOTIDE SEQUENCE</scope>
    <source>
        <strain evidence="2">02402/16</strain>
        <tissue evidence="2">Leaf</tissue>
    </source>
</reference>
<protein>
    <recommendedName>
        <fullName evidence="4">DUF4283 domain-containing protein</fullName>
    </recommendedName>
</protein>
<accession>A0AAD8TKC2</accession>
<dbReference type="GO" id="GO:0003676">
    <property type="term" value="F:nucleic acid binding"/>
    <property type="evidence" value="ECO:0007669"/>
    <property type="project" value="InterPro"/>
</dbReference>
<evidence type="ECO:0008006" key="4">
    <source>
        <dbReference type="Google" id="ProtNLM"/>
    </source>
</evidence>
<evidence type="ECO:0000313" key="2">
    <source>
        <dbReference type="EMBL" id="KAK1683201.1"/>
    </source>
</evidence>
<dbReference type="Proteomes" id="UP001231189">
    <property type="component" value="Unassembled WGS sequence"/>
</dbReference>
<dbReference type="PANTHER" id="PTHR33170:SF40">
    <property type="entry name" value="OS04G0557100 PROTEIN"/>
    <property type="match status" value="1"/>
</dbReference>
<dbReference type="SUPFAM" id="SSF57756">
    <property type="entry name" value="Retrovirus zinc finger-like domains"/>
    <property type="match status" value="1"/>
</dbReference>
<sequence>MVARVVSTLGGVLSTRVAVVSNPVGALQPVGVVLRAAAWGKEAAVDVMASMEAVDIKRWVSQSNGGRGGAFQPRFRGNSDAVGAAARGPIDADLLHQTVQAVVAAVTAAQKTSEVISAPGSNGVEGVPDPKGVAVNSSAEVQPRNKAAEPQVVQGNVRENVGDGLAKKKKDDKEVCFRCKKPDHFIDDCNTPYCDICESIHHITSACHLLQAPKPTAILHGYANEALMFFEMPCGAFKAKVENPKLVKVSVEGEVLTIPEIIEHMKRIVPSEKFHWEVYHYKDNIYRVKLPSKQEVQRLKNFGSYVCPLKDTVLFFDSWSSVEEPLYLLPEVWVRVDGVPSDMRADYLSLWGIGSLFGKTLDVDMPFTRKNKLLRIKIGCLDRNLIPLDSDVFIRRGFYKLRFEVEPVQMAQEVNMAEANDDKNGDGDPNNGLGNGNGNNDMEMDAKGAGDEEHANNNGQDENSVKNGVEGMQEQCDRVEEVSIGTLKVPLSPLGEVSLDSILAHKNTVSLPILHAQNLSLSDENCADSYADFGAAKSASGLPRVRKQVALGTVLSDDSGRLHAHRCGGAVTSSGGQQLGARPTTAISPSVQPLKSAALGSDVVPPWTNGVQGSAADSCGAVPLVSHAGDKVDVGASGGAGSDVTTQPIAKLLKPCAVPQKIQSHACVDRMDDIGDRANHLAVDKPMMRAAGNVLGRSSVDDTGNSEGCLISEQSGESSIHSEISSTYGTQTATSLSLTYIDHVSLCPAIEEVIAFGGIPKPTFEVRSMMRVDVHVRWEPQEKGMMRTAVSFPQYETKVIEPVGAKKHVKVVGGGV</sequence>
<feature type="compositionally biased region" description="Polar residues" evidence="1">
    <location>
        <begin position="456"/>
        <end position="466"/>
    </location>
</feature>
<gene>
    <name evidence="2" type="ORF">QYE76_044049</name>
</gene>
<dbReference type="EMBL" id="JAUUTY010000002">
    <property type="protein sequence ID" value="KAK1683201.1"/>
    <property type="molecule type" value="Genomic_DNA"/>
</dbReference>
<dbReference type="GO" id="GO:0008270">
    <property type="term" value="F:zinc ion binding"/>
    <property type="evidence" value="ECO:0007669"/>
    <property type="project" value="InterPro"/>
</dbReference>
<evidence type="ECO:0000256" key="1">
    <source>
        <dbReference type="SAM" id="MobiDB-lite"/>
    </source>
</evidence>
<name>A0AAD8TKC2_LOLMU</name>
<dbReference type="AlphaFoldDB" id="A0AAD8TKC2"/>
<proteinExistence type="predicted"/>
<feature type="region of interest" description="Disordered" evidence="1">
    <location>
        <begin position="418"/>
        <end position="466"/>
    </location>
</feature>
<keyword evidence="3" id="KW-1185">Reference proteome</keyword>
<dbReference type="Gene3D" id="4.10.60.10">
    <property type="entry name" value="Zinc finger, CCHC-type"/>
    <property type="match status" value="1"/>
</dbReference>
<evidence type="ECO:0000313" key="3">
    <source>
        <dbReference type="Proteomes" id="UP001231189"/>
    </source>
</evidence>
<dbReference type="PANTHER" id="PTHR33170">
    <property type="entry name" value="DUF4283 DOMAIN-CONTAINING PROTEIN-RELATED"/>
    <property type="match status" value="1"/>
</dbReference>